<evidence type="ECO:0000313" key="2">
    <source>
        <dbReference type="EMBL" id="KKL53447.1"/>
    </source>
</evidence>
<evidence type="ECO:0000256" key="1">
    <source>
        <dbReference type="SAM" id="Coils"/>
    </source>
</evidence>
<sequence>MTNDNRKQILAHQAIEDANDSSYHQQQMEQHREMILAQDQNIRRLKAELADMTAQRDTWQTMAIELEQQPERLKTVELAPEQWVMLEVLEMGWKHAQFVNTPIRITIFRALWDYGYISQSTWHITNAGRAALAAHKACNESEAE</sequence>
<comment type="caution">
    <text evidence="2">The sequence shown here is derived from an EMBL/GenBank/DDBJ whole genome shotgun (WGS) entry which is preliminary data.</text>
</comment>
<feature type="coiled-coil region" evidence="1">
    <location>
        <begin position="28"/>
        <end position="69"/>
    </location>
</feature>
<protein>
    <submittedName>
        <fullName evidence="2">Uncharacterized protein</fullName>
    </submittedName>
</protein>
<accession>A0A0F9FQW9</accession>
<organism evidence="2">
    <name type="scientific">marine sediment metagenome</name>
    <dbReference type="NCBI Taxonomy" id="412755"/>
    <lineage>
        <taxon>unclassified sequences</taxon>
        <taxon>metagenomes</taxon>
        <taxon>ecological metagenomes</taxon>
    </lineage>
</organism>
<name>A0A0F9FQW9_9ZZZZ</name>
<gene>
    <name evidence="2" type="ORF">LCGC14_2275340</name>
</gene>
<dbReference type="AlphaFoldDB" id="A0A0F9FQW9"/>
<reference evidence="2" key="1">
    <citation type="journal article" date="2015" name="Nature">
        <title>Complex archaea that bridge the gap between prokaryotes and eukaryotes.</title>
        <authorList>
            <person name="Spang A."/>
            <person name="Saw J.H."/>
            <person name="Jorgensen S.L."/>
            <person name="Zaremba-Niedzwiedzka K."/>
            <person name="Martijn J."/>
            <person name="Lind A.E."/>
            <person name="van Eijk R."/>
            <person name="Schleper C."/>
            <person name="Guy L."/>
            <person name="Ettema T.J."/>
        </authorList>
    </citation>
    <scope>NUCLEOTIDE SEQUENCE</scope>
</reference>
<keyword evidence="1" id="KW-0175">Coiled coil</keyword>
<dbReference type="EMBL" id="LAZR01031541">
    <property type="protein sequence ID" value="KKL53447.1"/>
    <property type="molecule type" value="Genomic_DNA"/>
</dbReference>
<proteinExistence type="predicted"/>